<reference evidence="3" key="2">
    <citation type="submission" date="2025-09" db="UniProtKB">
        <authorList>
            <consortium name="Ensembl"/>
        </authorList>
    </citation>
    <scope>IDENTIFICATION</scope>
</reference>
<proteinExistence type="predicted"/>
<dbReference type="InterPro" id="IPR002223">
    <property type="entry name" value="Kunitz_BPTI"/>
</dbReference>
<dbReference type="SMART" id="SM00131">
    <property type="entry name" value="KU"/>
    <property type="match status" value="1"/>
</dbReference>
<dbReference type="GO" id="GO:0005615">
    <property type="term" value="C:extracellular space"/>
    <property type="evidence" value="ECO:0007669"/>
    <property type="project" value="TreeGrafter"/>
</dbReference>
<keyword evidence="4" id="KW-1185">Reference proteome</keyword>
<dbReference type="PANTHER" id="PTHR10083:SF375">
    <property type="entry name" value="BPTI_KUNITZ INHIBITOR DOMAIN-CONTAINING PROTEIN"/>
    <property type="match status" value="1"/>
</dbReference>
<dbReference type="InterPro" id="IPR036880">
    <property type="entry name" value="Kunitz_BPTI_sf"/>
</dbReference>
<dbReference type="AlphaFoldDB" id="A0A3P8TJE7"/>
<protein>
    <recommendedName>
        <fullName evidence="2">BPTI/Kunitz inhibitor domain-containing protein</fullName>
    </recommendedName>
</protein>
<evidence type="ECO:0000313" key="4">
    <source>
        <dbReference type="Proteomes" id="UP000265080"/>
    </source>
</evidence>
<evidence type="ECO:0000313" key="3">
    <source>
        <dbReference type="Ensembl" id="ENSAPEP00000024929.1"/>
    </source>
</evidence>
<evidence type="ECO:0000259" key="2">
    <source>
        <dbReference type="PROSITE" id="PS50279"/>
    </source>
</evidence>
<dbReference type="GeneTree" id="ENSGT01090000260131"/>
<dbReference type="PRINTS" id="PR00759">
    <property type="entry name" value="BASICPTASE"/>
</dbReference>
<name>A0A3P8TJE7_AMPPE</name>
<dbReference type="Gene3D" id="4.10.410.10">
    <property type="entry name" value="Pancreatic trypsin inhibitor Kunitz domain"/>
    <property type="match status" value="1"/>
</dbReference>
<dbReference type="PROSITE" id="PS50279">
    <property type="entry name" value="BPTI_KUNITZ_2"/>
    <property type="match status" value="1"/>
</dbReference>
<dbReference type="STRING" id="161767.ENSAPEP00000024929"/>
<dbReference type="GO" id="GO:0004867">
    <property type="term" value="F:serine-type endopeptidase inhibitor activity"/>
    <property type="evidence" value="ECO:0007669"/>
    <property type="project" value="InterPro"/>
</dbReference>
<dbReference type="PROSITE" id="PS00280">
    <property type="entry name" value="BPTI_KUNITZ_1"/>
    <property type="match status" value="1"/>
</dbReference>
<feature type="domain" description="BPTI/Kunitz inhibitor" evidence="2">
    <location>
        <begin position="31"/>
        <end position="81"/>
    </location>
</feature>
<dbReference type="InterPro" id="IPR020901">
    <property type="entry name" value="Prtase_inh_Kunz-CS"/>
</dbReference>
<dbReference type="InterPro" id="IPR050098">
    <property type="entry name" value="TFPI/VKTCI-like"/>
</dbReference>
<reference evidence="3" key="1">
    <citation type="submission" date="2025-08" db="UniProtKB">
        <authorList>
            <consortium name="Ensembl"/>
        </authorList>
    </citation>
    <scope>IDENTIFICATION</scope>
</reference>
<dbReference type="PANTHER" id="PTHR10083">
    <property type="entry name" value="KUNITZ-TYPE PROTEASE INHIBITOR-RELATED"/>
    <property type="match status" value="1"/>
</dbReference>
<dbReference type="FunFam" id="4.10.410.10:FF:000020">
    <property type="entry name" value="Collagen, type VI, alpha 3"/>
    <property type="match status" value="1"/>
</dbReference>
<dbReference type="SUPFAM" id="SSF57362">
    <property type="entry name" value="BPTI-like"/>
    <property type="match status" value="1"/>
</dbReference>
<accession>A0A3P8TJE7</accession>
<organism evidence="3 4">
    <name type="scientific">Amphiprion percula</name>
    <name type="common">Orange clownfish</name>
    <name type="synonym">Lutjanus percula</name>
    <dbReference type="NCBI Taxonomy" id="161767"/>
    <lineage>
        <taxon>Eukaryota</taxon>
        <taxon>Metazoa</taxon>
        <taxon>Chordata</taxon>
        <taxon>Craniata</taxon>
        <taxon>Vertebrata</taxon>
        <taxon>Euteleostomi</taxon>
        <taxon>Actinopterygii</taxon>
        <taxon>Neopterygii</taxon>
        <taxon>Teleostei</taxon>
        <taxon>Neoteleostei</taxon>
        <taxon>Acanthomorphata</taxon>
        <taxon>Ovalentaria</taxon>
        <taxon>Pomacentridae</taxon>
        <taxon>Amphiprion</taxon>
    </lineage>
</organism>
<dbReference type="Proteomes" id="UP000265080">
    <property type="component" value="Unplaced"/>
</dbReference>
<dbReference type="Ensembl" id="ENSAPET00000025582.1">
    <property type="protein sequence ID" value="ENSAPEP00000024929.1"/>
    <property type="gene ID" value="ENSAPEG00000017728.1"/>
</dbReference>
<dbReference type="OMA" id="KPEMCQQ"/>
<evidence type="ECO:0000256" key="1">
    <source>
        <dbReference type="ARBA" id="ARBA00023157"/>
    </source>
</evidence>
<dbReference type="Pfam" id="PF00014">
    <property type="entry name" value="Kunitz_BPTI"/>
    <property type="match status" value="1"/>
</dbReference>
<keyword evidence="1" id="KW-1015">Disulfide bond</keyword>
<sequence length="84" mass="9825">MLLRVYPTRYTVGHIENIKSLFKLFIDPSFENIPLVPGPCREYIVRWYYDPEANACAQFWYGGCEGNTNNFETEANCRNTCVYT</sequence>